<dbReference type="AlphaFoldDB" id="A0A316ZHV9"/>
<evidence type="ECO:0000256" key="1">
    <source>
        <dbReference type="SAM" id="MobiDB-lite"/>
    </source>
</evidence>
<sequence length="217" mass="23388">MGDMRKPATVCTSALARGSAAATGDAGGEGAPCVESLRDESSSERRLAEPEPRRRAVSRVAGAMPERRRTPSPPAAKSLPGSGSRAARRVRWTIAACGAAAARESEGAAERRRAGCCCLWSRGRVMRWRGAPERTRQRAQMRTRAAAARRRLRVERDSTRPAALVSNELRGDWERRGQDERVVEAGSGARWRQQLHLADSACSATVGAASADDEVGR</sequence>
<feature type="compositionally biased region" description="Low complexity" evidence="1">
    <location>
        <begin position="14"/>
        <end position="24"/>
    </location>
</feature>
<accession>A0A316ZHV9</accession>
<evidence type="ECO:0000313" key="2">
    <source>
        <dbReference type="EMBL" id="PWO00615.1"/>
    </source>
</evidence>
<dbReference type="EMBL" id="KZ819285">
    <property type="protein sequence ID" value="PWO00615.1"/>
    <property type="molecule type" value="Genomic_DNA"/>
</dbReference>
<feature type="compositionally biased region" description="Basic and acidic residues" evidence="1">
    <location>
        <begin position="36"/>
        <end position="54"/>
    </location>
</feature>
<name>A0A316ZHV9_9BASI</name>
<keyword evidence="3" id="KW-1185">Reference proteome</keyword>
<dbReference type="Proteomes" id="UP000245946">
    <property type="component" value="Unassembled WGS sequence"/>
</dbReference>
<evidence type="ECO:0000313" key="3">
    <source>
        <dbReference type="Proteomes" id="UP000245946"/>
    </source>
</evidence>
<reference evidence="2 3" key="1">
    <citation type="journal article" date="2018" name="Mol. Biol. Evol.">
        <title>Broad Genomic Sampling Reveals a Smut Pathogenic Ancestry of the Fungal Clade Ustilaginomycotina.</title>
        <authorList>
            <person name="Kijpornyongpan T."/>
            <person name="Mondo S.J."/>
            <person name="Barry K."/>
            <person name="Sandor L."/>
            <person name="Lee J."/>
            <person name="Lipzen A."/>
            <person name="Pangilinan J."/>
            <person name="LaButti K."/>
            <person name="Hainaut M."/>
            <person name="Henrissat B."/>
            <person name="Grigoriev I.V."/>
            <person name="Spatafora J.W."/>
            <person name="Aime M.C."/>
        </authorList>
    </citation>
    <scope>NUCLEOTIDE SEQUENCE [LARGE SCALE GENOMIC DNA]</scope>
    <source>
        <strain evidence="2 3">MCA 4186</strain>
    </source>
</reference>
<organism evidence="2 3">
    <name type="scientific">Tilletiopsis washingtonensis</name>
    <dbReference type="NCBI Taxonomy" id="58919"/>
    <lineage>
        <taxon>Eukaryota</taxon>
        <taxon>Fungi</taxon>
        <taxon>Dikarya</taxon>
        <taxon>Basidiomycota</taxon>
        <taxon>Ustilaginomycotina</taxon>
        <taxon>Exobasidiomycetes</taxon>
        <taxon>Entylomatales</taxon>
        <taxon>Entylomatales incertae sedis</taxon>
        <taxon>Tilletiopsis</taxon>
    </lineage>
</organism>
<dbReference type="GeneID" id="37266949"/>
<gene>
    <name evidence="2" type="ORF">FA09DRAFT_193393</name>
</gene>
<proteinExistence type="predicted"/>
<dbReference type="RefSeq" id="XP_025600893.1">
    <property type="nucleotide sequence ID" value="XM_025739403.1"/>
</dbReference>
<feature type="region of interest" description="Disordered" evidence="1">
    <location>
        <begin position="1"/>
        <end position="85"/>
    </location>
</feature>
<protein>
    <submittedName>
        <fullName evidence="2">Uncharacterized protein</fullName>
    </submittedName>
</protein>